<dbReference type="Proteomes" id="UP000191249">
    <property type="component" value="Chromosome"/>
</dbReference>
<evidence type="ECO:0000313" key="1">
    <source>
        <dbReference type="EMBL" id="ARB04572.1"/>
    </source>
</evidence>
<organism evidence="1 2">
    <name type="scientific">Neisseria lactamica</name>
    <dbReference type="NCBI Taxonomy" id="486"/>
    <lineage>
        <taxon>Bacteria</taxon>
        <taxon>Pseudomonadati</taxon>
        <taxon>Pseudomonadota</taxon>
        <taxon>Betaproteobacteria</taxon>
        <taxon>Neisseriales</taxon>
        <taxon>Neisseriaceae</taxon>
        <taxon>Neisseria</taxon>
    </lineage>
</organism>
<sequence length="48" mass="5532">MFIIQYGIIGLLKSQNPKPYAQDSPKARKIRPIRHPGRIIGKLKRLYG</sequence>
<dbReference type="AlphaFoldDB" id="A0AAU8VR39"/>
<protein>
    <submittedName>
        <fullName evidence="1">Molybdenum cofactor biosynthesis protein MoaA</fullName>
    </submittedName>
</protein>
<name>A0AAU8VR39_NEILA</name>
<proteinExistence type="predicted"/>
<dbReference type="EMBL" id="CP019894">
    <property type="protein sequence ID" value="ARB04572.1"/>
    <property type="molecule type" value="Genomic_DNA"/>
</dbReference>
<reference evidence="1 2" key="1">
    <citation type="submission" date="2017-03" db="EMBL/GenBank/DDBJ databases">
        <title>N. lactamica Y92-1009 whole genome sequence.</title>
        <authorList>
            <person name="Pandey A.K."/>
            <person name="Read R.C."/>
        </authorList>
    </citation>
    <scope>NUCLEOTIDE SEQUENCE [LARGE SCALE GENOMIC DNA]</scope>
    <source>
        <strain evidence="1 2">Y92-1009</strain>
    </source>
</reference>
<evidence type="ECO:0000313" key="2">
    <source>
        <dbReference type="Proteomes" id="UP000191249"/>
    </source>
</evidence>
<gene>
    <name evidence="1" type="ORF">B2G52_06430</name>
</gene>
<accession>A0AAU8VR39</accession>